<dbReference type="EMBL" id="SIHJ01000001">
    <property type="protein sequence ID" value="TWT36253.1"/>
    <property type="molecule type" value="Genomic_DNA"/>
</dbReference>
<keyword evidence="1" id="KW-0378">Hydrolase</keyword>
<dbReference type="Pfam" id="PF00702">
    <property type="entry name" value="Hydrolase"/>
    <property type="match status" value="1"/>
</dbReference>
<comment type="caution">
    <text evidence="1">The sequence shown here is derived from an EMBL/GenBank/DDBJ whole genome shotgun (WGS) entry which is preliminary data.</text>
</comment>
<sequence length="218" mass="23465">MPQPIRAVAFDMDGTMANSEDVYEHVGTETLRRRGHEFTDELRHRMMGQPAAQALAVMIAHHGLSDTVEALEAEGEELFWEIAHTILKPMPGVEQIIAEVDRAGLPRCVVTSGSRRYAERILGEVGLTGFQFYITADDVKHGKPHPEPYLQAAERFGVEPAELLVLEDSANGCKAGVAAGAVTVALPNHHTAGHDFTGAALVADTLADPGIRNLLGIA</sequence>
<proteinExistence type="predicted"/>
<protein>
    <submittedName>
        <fullName evidence="1">Phosphorylated carbohydrates phosphatase</fullName>
        <ecNumber evidence="1">3.1.3.-</ecNumber>
    </submittedName>
</protein>
<dbReference type="SFLD" id="SFLDG01129">
    <property type="entry name" value="C1.5:_HAD__Beta-PGM__Phosphata"/>
    <property type="match status" value="1"/>
</dbReference>
<gene>
    <name evidence="1" type="ORF">KOR34_11570</name>
</gene>
<dbReference type="SFLD" id="SFLDS00003">
    <property type="entry name" value="Haloacid_Dehalogenase"/>
    <property type="match status" value="1"/>
</dbReference>
<dbReference type="Proteomes" id="UP000316714">
    <property type="component" value="Unassembled WGS sequence"/>
</dbReference>
<dbReference type="GO" id="GO:0016787">
    <property type="term" value="F:hydrolase activity"/>
    <property type="evidence" value="ECO:0007669"/>
    <property type="project" value="UniProtKB-KW"/>
</dbReference>
<dbReference type="RefSeq" id="WP_146563008.1">
    <property type="nucleotide sequence ID" value="NZ_SIHJ01000001.1"/>
</dbReference>
<dbReference type="AlphaFoldDB" id="A0A5C5VE28"/>
<dbReference type="SUPFAM" id="SSF56784">
    <property type="entry name" value="HAD-like"/>
    <property type="match status" value="1"/>
</dbReference>
<dbReference type="EC" id="3.1.3.-" evidence="1"/>
<organism evidence="1 2">
    <name type="scientific">Posidoniimonas corsicana</name>
    <dbReference type="NCBI Taxonomy" id="1938618"/>
    <lineage>
        <taxon>Bacteria</taxon>
        <taxon>Pseudomonadati</taxon>
        <taxon>Planctomycetota</taxon>
        <taxon>Planctomycetia</taxon>
        <taxon>Pirellulales</taxon>
        <taxon>Lacipirellulaceae</taxon>
        <taxon>Posidoniimonas</taxon>
    </lineage>
</organism>
<dbReference type="InterPro" id="IPR023214">
    <property type="entry name" value="HAD_sf"/>
</dbReference>
<keyword evidence="2" id="KW-1185">Reference proteome</keyword>
<dbReference type="NCBIfam" id="TIGR01509">
    <property type="entry name" value="HAD-SF-IA-v3"/>
    <property type="match status" value="1"/>
</dbReference>
<name>A0A5C5VE28_9BACT</name>
<accession>A0A5C5VE28</accession>
<dbReference type="InterPro" id="IPR006439">
    <property type="entry name" value="HAD-SF_hydro_IA"/>
</dbReference>
<reference evidence="1 2" key="1">
    <citation type="submission" date="2019-02" db="EMBL/GenBank/DDBJ databases">
        <title>Deep-cultivation of Planctomycetes and their phenomic and genomic characterization uncovers novel biology.</title>
        <authorList>
            <person name="Wiegand S."/>
            <person name="Jogler M."/>
            <person name="Boedeker C."/>
            <person name="Pinto D."/>
            <person name="Vollmers J."/>
            <person name="Rivas-Marin E."/>
            <person name="Kohn T."/>
            <person name="Peeters S.H."/>
            <person name="Heuer A."/>
            <person name="Rast P."/>
            <person name="Oberbeckmann S."/>
            <person name="Bunk B."/>
            <person name="Jeske O."/>
            <person name="Meyerdierks A."/>
            <person name="Storesund J.E."/>
            <person name="Kallscheuer N."/>
            <person name="Luecker S."/>
            <person name="Lage O.M."/>
            <person name="Pohl T."/>
            <person name="Merkel B.J."/>
            <person name="Hornburger P."/>
            <person name="Mueller R.-W."/>
            <person name="Bruemmer F."/>
            <person name="Labrenz M."/>
            <person name="Spormann A.M."/>
            <person name="Op Den Camp H."/>
            <person name="Overmann J."/>
            <person name="Amann R."/>
            <person name="Jetten M.S.M."/>
            <person name="Mascher T."/>
            <person name="Medema M.H."/>
            <person name="Devos D.P."/>
            <person name="Kaster A.-K."/>
            <person name="Ovreas L."/>
            <person name="Rohde M."/>
            <person name="Galperin M.Y."/>
            <person name="Jogler C."/>
        </authorList>
    </citation>
    <scope>NUCLEOTIDE SEQUENCE [LARGE SCALE GENOMIC DNA]</scope>
    <source>
        <strain evidence="1 2">KOR34</strain>
    </source>
</reference>
<dbReference type="InterPro" id="IPR023198">
    <property type="entry name" value="PGP-like_dom2"/>
</dbReference>
<dbReference type="PANTHER" id="PTHR18901">
    <property type="entry name" value="2-DEOXYGLUCOSE-6-PHOSPHATE PHOSPHATASE 2"/>
    <property type="match status" value="1"/>
</dbReference>
<dbReference type="Gene3D" id="1.10.150.240">
    <property type="entry name" value="Putative phosphatase, domain 2"/>
    <property type="match status" value="1"/>
</dbReference>
<dbReference type="SFLD" id="SFLDG01135">
    <property type="entry name" value="C1.5.6:_HAD__Beta-PGM__Phospha"/>
    <property type="match status" value="1"/>
</dbReference>
<dbReference type="OrthoDB" id="9797743at2"/>
<dbReference type="PRINTS" id="PR00413">
    <property type="entry name" value="HADHALOGNASE"/>
</dbReference>
<evidence type="ECO:0000313" key="1">
    <source>
        <dbReference type="EMBL" id="TWT36253.1"/>
    </source>
</evidence>
<dbReference type="InterPro" id="IPR036412">
    <property type="entry name" value="HAD-like_sf"/>
</dbReference>
<dbReference type="Gene3D" id="3.40.50.1000">
    <property type="entry name" value="HAD superfamily/HAD-like"/>
    <property type="match status" value="1"/>
</dbReference>
<evidence type="ECO:0000313" key="2">
    <source>
        <dbReference type="Proteomes" id="UP000316714"/>
    </source>
</evidence>
<dbReference type="PANTHER" id="PTHR18901:SF38">
    <property type="entry name" value="PSEUDOURIDINE-5'-PHOSPHATASE"/>
    <property type="match status" value="1"/>
</dbReference>